<dbReference type="PANTHER" id="PTHR47506">
    <property type="entry name" value="TRANSCRIPTIONAL REGULATORY PROTEIN"/>
    <property type="match status" value="1"/>
</dbReference>
<accession>A0A7T0BUG1</accession>
<keyword evidence="1" id="KW-0805">Transcription regulation</keyword>
<dbReference type="EMBL" id="CP048685">
    <property type="protein sequence ID" value="QPJ61232.1"/>
    <property type="molecule type" value="Genomic_DNA"/>
</dbReference>
<keyword evidence="2 4" id="KW-0238">DNA-binding</keyword>
<dbReference type="SUPFAM" id="SSF46689">
    <property type="entry name" value="Homeodomain-like"/>
    <property type="match status" value="1"/>
</dbReference>
<dbReference type="PROSITE" id="PS50977">
    <property type="entry name" value="HTH_TETR_2"/>
    <property type="match status" value="1"/>
</dbReference>
<organism evidence="6 7">
    <name type="scientific">Candidatus Nitronauta litoralis</name>
    <dbReference type="NCBI Taxonomy" id="2705533"/>
    <lineage>
        <taxon>Bacteria</taxon>
        <taxon>Pseudomonadati</taxon>
        <taxon>Nitrospinota/Tectimicrobiota group</taxon>
        <taxon>Nitrospinota</taxon>
        <taxon>Nitrospinia</taxon>
        <taxon>Nitrospinales</taxon>
        <taxon>Nitrospinaceae</taxon>
        <taxon>Candidatus Nitronauta</taxon>
    </lineage>
</organism>
<keyword evidence="3" id="KW-0804">Transcription</keyword>
<dbReference type="PRINTS" id="PR00455">
    <property type="entry name" value="HTHTETR"/>
</dbReference>
<evidence type="ECO:0000256" key="3">
    <source>
        <dbReference type="ARBA" id="ARBA00023163"/>
    </source>
</evidence>
<reference evidence="6 7" key="1">
    <citation type="submission" date="2020-02" db="EMBL/GenBank/DDBJ databases">
        <title>Genomic and physiological characterization of two novel Nitrospinaceae genera.</title>
        <authorList>
            <person name="Mueller A.J."/>
            <person name="Jung M.-Y."/>
            <person name="Strachan C.R."/>
            <person name="Herbold C.W."/>
            <person name="Kirkegaard R.H."/>
            <person name="Daims H."/>
        </authorList>
    </citation>
    <scope>NUCLEOTIDE SEQUENCE [LARGE SCALE GENOMIC DNA]</scope>
    <source>
        <strain evidence="6">EB</strain>
    </source>
</reference>
<dbReference type="InterPro" id="IPR009057">
    <property type="entry name" value="Homeodomain-like_sf"/>
</dbReference>
<evidence type="ECO:0000313" key="7">
    <source>
        <dbReference type="Proteomes" id="UP000594688"/>
    </source>
</evidence>
<dbReference type="GO" id="GO:0003677">
    <property type="term" value="F:DNA binding"/>
    <property type="evidence" value="ECO:0007669"/>
    <property type="project" value="UniProtKB-UniRule"/>
</dbReference>
<feature type="domain" description="HTH tetR-type" evidence="5">
    <location>
        <begin position="4"/>
        <end position="64"/>
    </location>
</feature>
<evidence type="ECO:0000259" key="5">
    <source>
        <dbReference type="PROSITE" id="PS50977"/>
    </source>
</evidence>
<sequence>MPALSKREKLIGTAQKLFSRNGFHAVGIDTILEKSGVAKRTLYNHFRSKDDLILAVLRYYDERFRNQFIKSIEKRSSTPQGRLLAIYDVAEEWFGQGDFFGCMFVGATGEFPEEGTAIRNICREFKAVLLDYIETLANQAKLERPRSLAEQLLLLLEGAITMAQINNSPISAKQAKNAARVLIKNSRATP</sequence>
<proteinExistence type="predicted"/>
<feature type="DNA-binding region" description="H-T-H motif" evidence="4">
    <location>
        <begin position="27"/>
        <end position="46"/>
    </location>
</feature>
<evidence type="ECO:0000313" key="6">
    <source>
        <dbReference type="EMBL" id="QPJ61232.1"/>
    </source>
</evidence>
<dbReference type="KEGG" id="nli:G3M70_04740"/>
<name>A0A7T0BUG1_9BACT</name>
<evidence type="ECO:0000256" key="1">
    <source>
        <dbReference type="ARBA" id="ARBA00023015"/>
    </source>
</evidence>
<dbReference type="SUPFAM" id="SSF48498">
    <property type="entry name" value="Tetracyclin repressor-like, C-terminal domain"/>
    <property type="match status" value="1"/>
</dbReference>
<dbReference type="Proteomes" id="UP000594688">
    <property type="component" value="Chromosome"/>
</dbReference>
<gene>
    <name evidence="6" type="ORF">G3M70_04740</name>
</gene>
<dbReference type="Gene3D" id="1.10.357.10">
    <property type="entry name" value="Tetracycline Repressor, domain 2"/>
    <property type="match status" value="1"/>
</dbReference>
<dbReference type="PANTHER" id="PTHR47506:SF1">
    <property type="entry name" value="HTH-TYPE TRANSCRIPTIONAL REGULATOR YJDC"/>
    <property type="match status" value="1"/>
</dbReference>
<protein>
    <submittedName>
        <fullName evidence="6">TetR/AcrR family transcriptional regulator</fullName>
    </submittedName>
</protein>
<dbReference type="InterPro" id="IPR001647">
    <property type="entry name" value="HTH_TetR"/>
</dbReference>
<dbReference type="InterPro" id="IPR036271">
    <property type="entry name" value="Tet_transcr_reg_TetR-rel_C_sf"/>
</dbReference>
<evidence type="ECO:0000256" key="4">
    <source>
        <dbReference type="PROSITE-ProRule" id="PRU00335"/>
    </source>
</evidence>
<evidence type="ECO:0000256" key="2">
    <source>
        <dbReference type="ARBA" id="ARBA00023125"/>
    </source>
</evidence>
<dbReference type="Pfam" id="PF00440">
    <property type="entry name" value="TetR_N"/>
    <property type="match status" value="1"/>
</dbReference>
<dbReference type="AlphaFoldDB" id="A0A7T0BUG1"/>